<keyword evidence="2 6" id="KW-1003">Cell membrane</keyword>
<dbReference type="PANTHER" id="PTHR38344">
    <property type="entry name" value="UPF0753 PROTEIN AQ_863"/>
    <property type="match status" value="1"/>
</dbReference>
<comment type="similarity">
    <text evidence="6">Belongs to the inorganic carbon transporter (TC 9.A.2) DabA family.</text>
</comment>
<evidence type="ECO:0000256" key="2">
    <source>
        <dbReference type="ARBA" id="ARBA00022475"/>
    </source>
</evidence>
<keyword evidence="3 6" id="KW-0479">Metal-binding</keyword>
<evidence type="ECO:0000256" key="3">
    <source>
        <dbReference type="ARBA" id="ARBA00022723"/>
    </source>
</evidence>
<comment type="cofactor">
    <cofactor evidence="6">
        <name>Zn(2+)</name>
        <dbReference type="ChEBI" id="CHEBI:29105"/>
    </cofactor>
</comment>
<organism evidence="7 8">
    <name type="scientific">Neobacillus rhizophilus</name>
    <dbReference type="NCBI Taxonomy" id="2833579"/>
    <lineage>
        <taxon>Bacteria</taxon>
        <taxon>Bacillati</taxon>
        <taxon>Bacillota</taxon>
        <taxon>Bacilli</taxon>
        <taxon>Bacillales</taxon>
        <taxon>Bacillaceae</taxon>
        <taxon>Neobacillus</taxon>
    </lineage>
</organism>
<dbReference type="Proteomes" id="UP000679749">
    <property type="component" value="Unassembled WGS sequence"/>
</dbReference>
<accession>A0A942U7D6</accession>
<protein>
    <recommendedName>
        <fullName evidence="6">Probable inorganic carbon transporter subunit DabA</fullName>
    </recommendedName>
</protein>
<evidence type="ECO:0000256" key="5">
    <source>
        <dbReference type="ARBA" id="ARBA00023136"/>
    </source>
</evidence>
<keyword evidence="4 6" id="KW-0862">Zinc</keyword>
<comment type="caution">
    <text evidence="7">The sequence shown here is derived from an EMBL/GenBank/DDBJ whole genome shotgun (WGS) entry which is preliminary data.</text>
</comment>
<dbReference type="Pfam" id="PF10070">
    <property type="entry name" value="DabA"/>
    <property type="match status" value="1"/>
</dbReference>
<dbReference type="InterPro" id="IPR018752">
    <property type="entry name" value="DabA"/>
</dbReference>
<dbReference type="GO" id="GO:0005886">
    <property type="term" value="C:plasma membrane"/>
    <property type="evidence" value="ECO:0007669"/>
    <property type="project" value="UniProtKB-SubCell"/>
</dbReference>
<feature type="binding site" evidence="6">
    <location>
        <position position="578"/>
    </location>
    <ligand>
        <name>Zn(2+)</name>
        <dbReference type="ChEBI" id="CHEBI:29105"/>
    </ligand>
</feature>
<evidence type="ECO:0000313" key="8">
    <source>
        <dbReference type="Proteomes" id="UP000679749"/>
    </source>
</evidence>
<feature type="binding site" evidence="6">
    <location>
        <position position="395"/>
    </location>
    <ligand>
        <name>Zn(2+)</name>
        <dbReference type="ChEBI" id="CHEBI:29105"/>
    </ligand>
</feature>
<evidence type="ECO:0000256" key="1">
    <source>
        <dbReference type="ARBA" id="ARBA00022448"/>
    </source>
</evidence>
<feature type="binding site" evidence="6">
    <location>
        <position position="593"/>
    </location>
    <ligand>
        <name>Zn(2+)</name>
        <dbReference type="ChEBI" id="CHEBI:29105"/>
    </ligand>
</feature>
<dbReference type="AlphaFoldDB" id="A0A942U7D6"/>
<name>A0A942U7D6_9BACI</name>
<comment type="function">
    <text evidence="6">Part of an energy-coupled inorganic carbon pump.</text>
</comment>
<keyword evidence="5 6" id="KW-0472">Membrane</keyword>
<feature type="binding site" evidence="6">
    <location>
        <position position="397"/>
    </location>
    <ligand>
        <name>Zn(2+)</name>
        <dbReference type="ChEBI" id="CHEBI:29105"/>
    </ligand>
</feature>
<keyword evidence="1 6" id="KW-0813">Transport</keyword>
<dbReference type="GO" id="GO:0008270">
    <property type="term" value="F:zinc ion binding"/>
    <property type="evidence" value="ECO:0007669"/>
    <property type="project" value="UniProtKB-UniRule"/>
</dbReference>
<dbReference type="EMBL" id="JAGYPF010000002">
    <property type="protein sequence ID" value="MBS4212839.1"/>
    <property type="molecule type" value="Genomic_DNA"/>
</dbReference>
<evidence type="ECO:0000256" key="6">
    <source>
        <dbReference type="HAMAP-Rule" id="MF_01871"/>
    </source>
</evidence>
<comment type="subcellular location">
    <subcellularLocation>
        <location evidence="6">Cell membrane</location>
        <topology evidence="6">Peripheral membrane protein</topology>
    </subcellularLocation>
</comment>
<comment type="subunit">
    <text evidence="6">Forms a complex with DabB.</text>
</comment>
<gene>
    <name evidence="6" type="primary">dabA</name>
    <name evidence="7" type="ORF">KHA99_10325</name>
</gene>
<dbReference type="PANTHER" id="PTHR38344:SF1">
    <property type="entry name" value="INORGANIC CARBON TRANSPORTER SUBUNIT DABA-RELATED"/>
    <property type="match status" value="1"/>
</dbReference>
<evidence type="ECO:0000313" key="7">
    <source>
        <dbReference type="EMBL" id="MBS4212839.1"/>
    </source>
</evidence>
<dbReference type="RefSeq" id="WP_213117365.1">
    <property type="nucleotide sequence ID" value="NZ_JAGYPF010000002.1"/>
</dbReference>
<evidence type="ECO:0000256" key="4">
    <source>
        <dbReference type="ARBA" id="ARBA00022833"/>
    </source>
</evidence>
<keyword evidence="8" id="KW-1185">Reference proteome</keyword>
<proteinExistence type="inferred from homology"/>
<reference evidence="7" key="1">
    <citation type="submission" date="2021-05" db="EMBL/GenBank/DDBJ databases">
        <title>Novel Bacillus species.</title>
        <authorList>
            <person name="Liu G."/>
        </authorList>
    </citation>
    <scope>NUCLEOTIDE SEQUENCE</scope>
    <source>
        <strain evidence="7">FJAT-49825</strain>
    </source>
</reference>
<dbReference type="HAMAP" id="MF_01871">
    <property type="entry name" value="DabA"/>
    <property type="match status" value="1"/>
</dbReference>
<sequence length="873" mass="98903">MATTLAKPLHWEEIQEDLSLDIHELVKSASEVIAPLGPISKFAARSPWAGLERQSFEQTARRFKDICDIELFPHDSVLKSARDQGEIDVNFLEKGLQQWLDRHSFELPRAAAEQFCRVALTKDTPSSDLTAHPEVKRLAKKLSGFKYQLKARQSVKTLSQRFEKIGNGSVLRDLNRHLIKWCKLFLDESQAVWSMPNREEGFYQAWRRMASLDPALSLEERRQIKNLPKEADMALNEALSHLGIHPSETREYLEAHLLALPGWAGMMLWRSQQHSNESSLLTDYLAVRISMELLLMKPYLPLPTQGTKEDVLLESLIAAWFHWGNFPIKAWSQLPAAEQKARLNLAWQFDRIVRNKLWMEAWEKTYEQQLMEKIASKQQAGTEPKLPSLAQFVFCIDVRSEPFRRKLEQTEVFETFGAAGFFGLPIETFKLHSHHSHPSLPVLNKPQFKVKEYLPESQYQPFHERLQAVNSLQGTFKTMKHNLLASMLLPEVSGPWLSMQTLGRTFLPRRAGRAFKKLLDTWFRKPDVKLTLDRKEDPAEAKLPVGFSEEEKVHYVEQALKTIGLTDYFAPLVVICGHGSHSTNNPYASSLDCGACGGASSAFNAKVLATLCNLPHVRQALKERGISIPEETVFAAAEHITTLDELHWVYLPKLSDKAEVAYTQIQAALPKVSEQATLERIRELPSLKGNLKNPKAEVERLAEDWSEIRPEWGLAGNAAFVIGERSLTEACNLEGRVFLHNYNWKKDKNGSLLAGIIAGPGTVCQMINLQYYASAVAPHYYGSGNKATQTVTSGIGVMQGNASDLLSGLPWQSVMQSDETVYHAPIRLLVVIQAPKEYVERLLNQDRAFFQKVQNGWLRLASIDPEGNWKSWS</sequence>